<evidence type="ECO:0000313" key="2">
    <source>
        <dbReference type="EMBL" id="MDQ0893758.1"/>
    </source>
</evidence>
<keyword evidence="3" id="KW-1185">Reference proteome</keyword>
<feature type="transmembrane region" description="Helical" evidence="1">
    <location>
        <begin position="42"/>
        <end position="61"/>
    </location>
</feature>
<proteinExistence type="predicted"/>
<protein>
    <recommendedName>
        <fullName evidence="4">DUF3099 family protein</fullName>
    </recommendedName>
</protein>
<evidence type="ECO:0000313" key="3">
    <source>
        <dbReference type="Proteomes" id="UP001239083"/>
    </source>
</evidence>
<evidence type="ECO:0008006" key="4">
    <source>
        <dbReference type="Google" id="ProtNLM"/>
    </source>
</evidence>
<keyword evidence="1" id="KW-0472">Membrane</keyword>
<gene>
    <name evidence="2" type="ORF">QFZ26_001313</name>
</gene>
<keyword evidence="1" id="KW-0812">Transmembrane</keyword>
<name>A0ABU0R6P3_9MICO</name>
<accession>A0ABU0R6P3</accession>
<feature type="transmembrane region" description="Helical" evidence="1">
    <location>
        <begin position="17"/>
        <end position="36"/>
    </location>
</feature>
<reference evidence="2 3" key="1">
    <citation type="submission" date="2023-07" db="EMBL/GenBank/DDBJ databases">
        <title>Comparative genomics of wheat-associated soil bacteria to identify genetic determinants of phenazine resistance.</title>
        <authorList>
            <person name="Mouncey N."/>
        </authorList>
    </citation>
    <scope>NUCLEOTIDE SEQUENCE [LARGE SCALE GENOMIC DNA]</scope>
    <source>
        <strain evidence="2 3">V3I3</strain>
    </source>
</reference>
<sequence length="69" mass="7555">MTEPVDRPFFSRPKVRLVLARVSVSIGIALAIIGVLTARYGWLFAGLIVIGLGAALGPARIRPRRSRRE</sequence>
<evidence type="ECO:0000256" key="1">
    <source>
        <dbReference type="SAM" id="Phobius"/>
    </source>
</evidence>
<dbReference type="RefSeq" id="WP_307040447.1">
    <property type="nucleotide sequence ID" value="NZ_JAUSYY010000001.1"/>
</dbReference>
<dbReference type="EMBL" id="JAUSYY010000001">
    <property type="protein sequence ID" value="MDQ0893758.1"/>
    <property type="molecule type" value="Genomic_DNA"/>
</dbReference>
<comment type="caution">
    <text evidence="2">The sequence shown here is derived from an EMBL/GenBank/DDBJ whole genome shotgun (WGS) entry which is preliminary data.</text>
</comment>
<dbReference type="Proteomes" id="UP001239083">
    <property type="component" value="Unassembled WGS sequence"/>
</dbReference>
<organism evidence="2 3">
    <name type="scientific">Agromyces ramosus</name>
    <dbReference type="NCBI Taxonomy" id="33879"/>
    <lineage>
        <taxon>Bacteria</taxon>
        <taxon>Bacillati</taxon>
        <taxon>Actinomycetota</taxon>
        <taxon>Actinomycetes</taxon>
        <taxon>Micrococcales</taxon>
        <taxon>Microbacteriaceae</taxon>
        <taxon>Agromyces</taxon>
    </lineage>
</organism>
<keyword evidence="1" id="KW-1133">Transmembrane helix</keyword>